<feature type="transmembrane region" description="Helical" evidence="1">
    <location>
        <begin position="117"/>
        <end position="141"/>
    </location>
</feature>
<sequence>MRVLFRIAISVAVGGAIFLLYQTLREYTFTEIIDALGTLPGKNVALALCFAAGSYLCLSCFDALAVRYVGRSLAFHQIMLASFVSLSIGHNVGVAALSSAAVRYRYYSRWGLTTGDVALIVVFCGTTVALGLSTLGSFALFLRAADAASMMHIAEGTVYGVAIIAALVPVGYLMLAATLRRPVRFRQRNFRFPSLHLAAFQIVVGSLNFAFVAACLHQTLSAFTQAAYFKVATVSIIANVAAIISHVPGGLGVLEATVVQILPGVTSLAAVIAFRVIYYFIPIMIGLPLLGLSELMIKGDQTSGPKAEQTRNHVFGAATQPDKRVKGLSGVDERGSRDFFGGASGDVDVEVAQTPGRFIKAPDGLHQ</sequence>
<dbReference type="PANTHER" id="PTHR39087:SF2">
    <property type="entry name" value="UPF0104 MEMBRANE PROTEIN MJ1595"/>
    <property type="match status" value="1"/>
</dbReference>
<dbReference type="EMBL" id="WXFA01000035">
    <property type="protein sequence ID" value="MBM3094962.1"/>
    <property type="molecule type" value="Genomic_DNA"/>
</dbReference>
<dbReference type="Proteomes" id="UP000744980">
    <property type="component" value="Unassembled WGS sequence"/>
</dbReference>
<feature type="transmembrane region" description="Helical" evidence="1">
    <location>
        <begin position="228"/>
        <end position="247"/>
    </location>
</feature>
<keyword evidence="1" id="KW-0472">Membrane</keyword>
<name>A0AAW4FU82_9HYPH</name>
<gene>
    <name evidence="2" type="ORF">GFB56_29935</name>
</gene>
<feature type="transmembrane region" description="Helical" evidence="1">
    <location>
        <begin position="78"/>
        <end position="97"/>
    </location>
</feature>
<evidence type="ECO:0000256" key="1">
    <source>
        <dbReference type="SAM" id="Phobius"/>
    </source>
</evidence>
<dbReference type="AlphaFoldDB" id="A0AAW4FU82"/>
<keyword evidence="1" id="KW-1133">Transmembrane helix</keyword>
<accession>A0AAW4FU82</accession>
<reference evidence="2 3" key="1">
    <citation type="submission" date="2020-01" db="EMBL/GenBank/DDBJ databases">
        <title>Draft genome assembly of Ensifer adhaerens T173.</title>
        <authorList>
            <person name="Craig J.E."/>
            <person name="Stinchcombe J.R."/>
        </authorList>
    </citation>
    <scope>NUCLEOTIDE SEQUENCE [LARGE SCALE GENOMIC DNA]</scope>
    <source>
        <strain evidence="2 3">T173</strain>
    </source>
</reference>
<feature type="transmembrane region" description="Helical" evidence="1">
    <location>
        <begin position="195"/>
        <end position="216"/>
    </location>
</feature>
<organism evidence="2 3">
    <name type="scientific">Ensifer canadensis</name>
    <dbReference type="NCBI Taxonomy" id="555315"/>
    <lineage>
        <taxon>Bacteria</taxon>
        <taxon>Pseudomonadati</taxon>
        <taxon>Pseudomonadota</taxon>
        <taxon>Alphaproteobacteria</taxon>
        <taxon>Hyphomicrobiales</taxon>
        <taxon>Rhizobiaceae</taxon>
        <taxon>Sinorhizobium/Ensifer group</taxon>
        <taxon>Ensifer</taxon>
    </lineage>
</organism>
<evidence type="ECO:0000313" key="3">
    <source>
        <dbReference type="Proteomes" id="UP000744980"/>
    </source>
</evidence>
<comment type="caution">
    <text evidence="2">The sequence shown here is derived from an EMBL/GenBank/DDBJ whole genome shotgun (WGS) entry which is preliminary data.</text>
</comment>
<feature type="transmembrane region" description="Helical" evidence="1">
    <location>
        <begin position="7"/>
        <end position="24"/>
    </location>
</feature>
<keyword evidence="1" id="KW-0812">Transmembrane</keyword>
<keyword evidence="3" id="KW-1185">Reference proteome</keyword>
<protein>
    <submittedName>
        <fullName evidence="2">UPF0104 family protein</fullName>
    </submittedName>
</protein>
<proteinExistence type="predicted"/>
<feature type="transmembrane region" description="Helical" evidence="1">
    <location>
        <begin position="44"/>
        <end position="66"/>
    </location>
</feature>
<feature type="transmembrane region" description="Helical" evidence="1">
    <location>
        <begin position="153"/>
        <end position="175"/>
    </location>
</feature>
<feature type="transmembrane region" description="Helical" evidence="1">
    <location>
        <begin position="267"/>
        <end position="290"/>
    </location>
</feature>
<dbReference type="PANTHER" id="PTHR39087">
    <property type="entry name" value="UPF0104 MEMBRANE PROTEIN MJ1595"/>
    <property type="match status" value="1"/>
</dbReference>
<evidence type="ECO:0000313" key="2">
    <source>
        <dbReference type="EMBL" id="MBM3094962.1"/>
    </source>
</evidence>